<dbReference type="Pfam" id="PF02447">
    <property type="entry name" value="GntP_permease"/>
    <property type="match status" value="1"/>
</dbReference>
<feature type="transmembrane region" description="Helical" evidence="1">
    <location>
        <begin position="429"/>
        <end position="453"/>
    </location>
</feature>
<dbReference type="InterPro" id="IPR003474">
    <property type="entry name" value="Glcn_transporter"/>
</dbReference>
<feature type="transmembrane region" description="Helical" evidence="1">
    <location>
        <begin position="225"/>
        <end position="248"/>
    </location>
</feature>
<keyword evidence="1" id="KW-0812">Transmembrane</keyword>
<dbReference type="Proteomes" id="UP000786693">
    <property type="component" value="Unassembled WGS sequence"/>
</dbReference>
<dbReference type="EMBL" id="BPFH01000007">
    <property type="protein sequence ID" value="GIT96687.1"/>
    <property type="molecule type" value="Genomic_DNA"/>
</dbReference>
<name>A0ABQ4NRI4_9RHOB</name>
<evidence type="ECO:0000256" key="1">
    <source>
        <dbReference type="SAM" id="Phobius"/>
    </source>
</evidence>
<feature type="transmembrane region" description="Helical" evidence="1">
    <location>
        <begin position="268"/>
        <end position="288"/>
    </location>
</feature>
<reference evidence="2 3" key="1">
    <citation type="submission" date="2021-05" db="EMBL/GenBank/DDBJ databases">
        <title>Bacteria Genome sequencing.</title>
        <authorList>
            <person name="Takabe Y."/>
            <person name="Nakajima Y."/>
            <person name="Suzuki S."/>
            <person name="Shiozaki T."/>
        </authorList>
    </citation>
    <scope>NUCLEOTIDE SEQUENCE [LARGE SCALE GENOMIC DNA]</scope>
    <source>
        <strain evidence="2 3">AI_62</strain>
    </source>
</reference>
<feature type="transmembrane region" description="Helical" evidence="1">
    <location>
        <begin position="336"/>
        <end position="358"/>
    </location>
</feature>
<sequence length="454" mass="46031">MAIVGTLLLPLGMMIWAVYRGWPILLVAPIMALAAAGLAGDPVLATLTERFMPATGRFVVAFLPLFLLGAVFGKLMEASGAAMAIARAIVDRLGAEKALVAVVLSCAVLTYGGVSLFVVAFAVYPLAVALFRQADLPHRLIPAAIALGAFTFTMSALPGSPAIQNAIPMPYFGTTLFAAPGIGMLAGGLMAVGGVTYLARAARSGAAPVAPRLTRQVEQADLPSLWLSLTPIVAVFVANLVLAQGVLPRLDLSYLADPAWGNVTPTEVIGLWALICALGLATLIALALSWSRLAAPKETLGAGAQAALLPLFNTAVLVGFGAVVAGLPAFQSVSALTAQIPGGVLTSLAASASLLAGLTGSASGGMSIALDTLGPRTLELAQQQAVDPAALHRIVALATGGLDALPHNGAVVTLLGIAGLTHREAYGPVFVVAVVIPTIALLLALATAVWVGVF</sequence>
<feature type="transmembrane region" description="Helical" evidence="1">
    <location>
        <begin position="140"/>
        <end position="157"/>
    </location>
</feature>
<feature type="transmembrane region" description="Helical" evidence="1">
    <location>
        <begin position="308"/>
        <end position="330"/>
    </location>
</feature>
<comment type="caution">
    <text evidence="2">The sequence shown here is derived from an EMBL/GenBank/DDBJ whole genome shotgun (WGS) entry which is preliminary data.</text>
</comment>
<proteinExistence type="predicted"/>
<organism evidence="2 3">
    <name type="scientific">Jannaschia pagri</name>
    <dbReference type="NCBI Taxonomy" id="2829797"/>
    <lineage>
        <taxon>Bacteria</taxon>
        <taxon>Pseudomonadati</taxon>
        <taxon>Pseudomonadota</taxon>
        <taxon>Alphaproteobacteria</taxon>
        <taxon>Rhodobacterales</taxon>
        <taxon>Roseobacteraceae</taxon>
        <taxon>Jannaschia</taxon>
    </lineage>
</organism>
<keyword evidence="1" id="KW-0472">Membrane</keyword>
<keyword evidence="1" id="KW-1133">Transmembrane helix</keyword>
<dbReference type="PANTHER" id="PTHR30354">
    <property type="entry name" value="GNT FAMILY GLUCONATE TRANSPORTER"/>
    <property type="match status" value="1"/>
</dbReference>
<protein>
    <submittedName>
        <fullName evidence="2">Citrate transporter</fullName>
    </submittedName>
</protein>
<dbReference type="RefSeq" id="WP_220750185.1">
    <property type="nucleotide sequence ID" value="NZ_BPFH01000007.1"/>
</dbReference>
<feature type="transmembrane region" description="Helical" evidence="1">
    <location>
        <begin position="59"/>
        <end position="86"/>
    </location>
</feature>
<feature type="transmembrane region" description="Helical" evidence="1">
    <location>
        <begin position="177"/>
        <end position="199"/>
    </location>
</feature>
<evidence type="ECO:0000313" key="3">
    <source>
        <dbReference type="Proteomes" id="UP000786693"/>
    </source>
</evidence>
<feature type="transmembrane region" description="Helical" evidence="1">
    <location>
        <begin position="98"/>
        <end position="128"/>
    </location>
</feature>
<evidence type="ECO:0000313" key="2">
    <source>
        <dbReference type="EMBL" id="GIT96687.1"/>
    </source>
</evidence>
<accession>A0ABQ4NRI4</accession>
<dbReference type="PANTHER" id="PTHR30354:SF7">
    <property type="entry name" value="BLL7963 PROTEIN"/>
    <property type="match status" value="1"/>
</dbReference>
<gene>
    <name evidence="2" type="ORF">JANAI62_33100</name>
</gene>
<keyword evidence="3" id="KW-1185">Reference proteome</keyword>